<evidence type="ECO:0000313" key="13">
    <source>
        <dbReference type="EMBL" id="KAB8336796.1"/>
    </source>
</evidence>
<evidence type="ECO:0000256" key="6">
    <source>
        <dbReference type="ARBA" id="ARBA00023295"/>
    </source>
</evidence>
<dbReference type="Gene3D" id="2.70.98.30">
    <property type="entry name" value="Golgi alpha-mannosidase II, domain 4"/>
    <property type="match status" value="1"/>
</dbReference>
<evidence type="ECO:0000256" key="9">
    <source>
        <dbReference type="SAM" id="MobiDB-lite"/>
    </source>
</evidence>
<keyword evidence="7" id="KW-0961">Cell wall biogenesis/degradation</keyword>
<evidence type="ECO:0000259" key="11">
    <source>
        <dbReference type="Pfam" id="PF03639"/>
    </source>
</evidence>
<organism evidence="13 14">
    <name type="scientific">Carpinus fangiana</name>
    <dbReference type="NCBI Taxonomy" id="176857"/>
    <lineage>
        <taxon>Eukaryota</taxon>
        <taxon>Viridiplantae</taxon>
        <taxon>Streptophyta</taxon>
        <taxon>Embryophyta</taxon>
        <taxon>Tracheophyta</taxon>
        <taxon>Spermatophyta</taxon>
        <taxon>Magnoliopsida</taxon>
        <taxon>eudicotyledons</taxon>
        <taxon>Gunneridae</taxon>
        <taxon>Pentapetalae</taxon>
        <taxon>rosids</taxon>
        <taxon>fabids</taxon>
        <taxon>Fagales</taxon>
        <taxon>Betulaceae</taxon>
        <taxon>Carpinus</taxon>
    </lineage>
</organism>
<dbReference type="PANTHER" id="PTHR31983">
    <property type="entry name" value="ENDO-1,3(4)-BETA-GLUCANASE 1"/>
    <property type="match status" value="1"/>
</dbReference>
<dbReference type="GO" id="GO:0009986">
    <property type="term" value="C:cell surface"/>
    <property type="evidence" value="ECO:0007669"/>
    <property type="project" value="TreeGrafter"/>
</dbReference>
<name>A0A5N6KNR4_9ROSI</name>
<feature type="domain" description="Glycosyl hydrolase family 81 N-terminal" evidence="11">
    <location>
        <begin position="804"/>
        <end position="1126"/>
    </location>
</feature>
<dbReference type="InterPro" id="IPR040451">
    <property type="entry name" value="GH81_N"/>
</dbReference>
<keyword evidence="14" id="KW-1185">Reference proteome</keyword>
<comment type="caution">
    <text evidence="13">The sequence shown here is derived from an EMBL/GenBank/DDBJ whole genome shotgun (WGS) entry which is preliminary data.</text>
</comment>
<evidence type="ECO:0000256" key="4">
    <source>
        <dbReference type="ARBA" id="ARBA00022801"/>
    </source>
</evidence>
<dbReference type="FunFam" id="1.10.287.1170:FF:000001">
    <property type="entry name" value="Endo-1,3-beta-glucanase Engl1"/>
    <property type="match status" value="1"/>
</dbReference>
<dbReference type="Pfam" id="PF03639">
    <property type="entry name" value="Glyco_hydro_81"/>
    <property type="match status" value="1"/>
</dbReference>
<feature type="signal peptide" evidence="10">
    <location>
        <begin position="1"/>
        <end position="18"/>
    </location>
</feature>
<protein>
    <recommendedName>
        <fullName evidence="3">glucan endo-1,3-beta-D-glucosidase</fullName>
        <ecNumber evidence="3">3.2.1.39</ecNumber>
    </recommendedName>
</protein>
<keyword evidence="5" id="KW-0119">Carbohydrate metabolism</keyword>
<comment type="catalytic activity">
    <reaction evidence="1">
        <text>Hydrolysis of (1-&gt;3)-beta-D-glucosidic linkages in (1-&gt;3)-beta-D-glucans.</text>
        <dbReference type="EC" id="3.2.1.39"/>
    </reaction>
</comment>
<keyword evidence="8" id="KW-0624">Polysaccharide degradation</keyword>
<gene>
    <name evidence="13" type="ORF">FH972_021105</name>
</gene>
<dbReference type="GO" id="GO:0071555">
    <property type="term" value="P:cell wall organization"/>
    <property type="evidence" value="ECO:0007669"/>
    <property type="project" value="UniProtKB-KW"/>
</dbReference>
<dbReference type="Pfam" id="PF17652">
    <property type="entry name" value="Glyco_hydro81C"/>
    <property type="match status" value="1"/>
</dbReference>
<dbReference type="GO" id="GO:0042973">
    <property type="term" value="F:glucan endo-1,3-beta-D-glucosidase activity"/>
    <property type="evidence" value="ECO:0007669"/>
    <property type="project" value="UniProtKB-EC"/>
</dbReference>
<evidence type="ECO:0000256" key="8">
    <source>
        <dbReference type="ARBA" id="ARBA00023326"/>
    </source>
</evidence>
<dbReference type="PROSITE" id="PS52008">
    <property type="entry name" value="GH81"/>
    <property type="match status" value="1"/>
</dbReference>
<evidence type="ECO:0000256" key="10">
    <source>
        <dbReference type="SAM" id="SignalP"/>
    </source>
</evidence>
<evidence type="ECO:0000256" key="1">
    <source>
        <dbReference type="ARBA" id="ARBA00000382"/>
    </source>
</evidence>
<dbReference type="InterPro" id="IPR040720">
    <property type="entry name" value="GH81_C"/>
</dbReference>
<evidence type="ECO:0000256" key="2">
    <source>
        <dbReference type="ARBA" id="ARBA00010730"/>
    </source>
</evidence>
<feature type="region of interest" description="Disordered" evidence="9">
    <location>
        <begin position="443"/>
        <end position="530"/>
    </location>
</feature>
<sequence>MTPLYLLLTLSGIQLSSALPRTDASQTDSTLAFNNVAHLQVNVVVAPGSKAQDVANVSQPESVASLPAAPQSPSPAAASASAAAAIPEPVISIPVVSVAPPFEFIVVPATAAAPSSAAPQASPAAAVADVTDDQPISVPALASEPAAASAAVIPPSAPVRVVDSVVPSSPPAPVSVQAAPSAAAPAAAAAAASAASAVPVPASVAPAPSSSAIAVVNASPAPLPPAPAVVPTGAAASASSAVTAAASASQPSLVSVVVPQAAASPPSEVPAAAPAVQPSSATVESSSLVTPERISAVPSAAAASPSTVASAPVAAPPALSSSTVESSSVVTPEAASASVVPAQQSTPASRAASSSSSTFLGVRPASSAAQNLPVAQSSVSSGAGANSAASSASVNVPSSSAASSPSSSSVTSSSSGLAAITSTAIESSRLLSQSPAFSSQAAASSSSSATSARSSSTPSASSGRSSSSSTSSSVRMSSDVTRNSSVGSSATVAVPSDARSSAAKETTGKSSPSVSSLTRSQESRTIATESAEVETITTTLTSVIDRTRTLTFTSTVIRARPTATLIGTPEPAQTTRGQSAAPRPEPTVTTTVLTTVIDNKTVTRIVTITIVPTPAVPVPADPTSVARSSSVTAGADLGTTIVTSEVVQGGRTVTVTRTQTTTIPRIAEPSSSSPPLSFSSIAPPVFSSVVPSAPAPTSVNVMTRWTTLVTTLTTSQVQTLTTVVGVPQTTGTINTAVLSAGTSAAPFNTTVVPTPVGSIQPITSGSAVITGGRVAATTVSLAGNIFVPIGTQAPPSQIASQGGHPVPRLGITNQTTPPQTNKFYSNFYLGDRTAPTWTHPYSVAWANGSGVTGSWGIAVSHVNRSQIVFGPNNGKAASYYINPGGLQSVIISAAELGNRTSLTMSQLQAFSTNVNLAAAAGAPAVLSFPLVQGMAFVTGVFTKGTPVLQSSIFFSRLTYVGVVSGTSTVRYQVQLMDNTFWLIYMTPAAGSKVPTLTLVGNKQVVGNAAFTGSLQVAKNPSAVNSQTVYDNHAGVYPLLGAVQANVNKTVGRYSLSWTKAGLTNRTLLMFALPHHQQSFDNVTTAGLRTALSLYTTTKGLATAVHADSWTMVETNLPYDMGFAPWKGPGQGNGTITLSANARRTMNSVAGNELNQDFDAQTNLDSMYFSGKALAKYAAMVWATNNVVGNTSLASAGLVKLKSSFARFVNNKQVYPLVYDTVWGGAVSSATYKLNDSGVDFGNTYYNDHHFHYGYFVYTAAVIGFLDPSWLQQGSNKAWVNMLVRDYANPASNDGYFPFSRMFDWFVGHSWAHGLYATFDGKDEESSSEDTFASYGLKMWGRTIGDPNMEARGNLMLSIQARSLNDYFLMQSNNTIQPPQFIANKAAGITFENKVDHTTYFGTNIEYIEGIHMLPINPSSMLTRAQNFVREEWNAYFSNGRVDSIAGGWRGVLYSNLALIDPKASWNFFAASNFSNEYLDGGASRTFYLAMAAGLGGAS</sequence>
<feature type="compositionally biased region" description="Low complexity" evidence="9">
    <location>
        <begin position="443"/>
        <end position="478"/>
    </location>
</feature>
<keyword evidence="10" id="KW-0732">Signal</keyword>
<dbReference type="OrthoDB" id="537425at2759"/>
<feature type="compositionally biased region" description="Polar residues" evidence="9">
    <location>
        <begin position="479"/>
        <end position="491"/>
    </location>
</feature>
<evidence type="ECO:0000259" key="12">
    <source>
        <dbReference type="Pfam" id="PF17652"/>
    </source>
</evidence>
<accession>A0A5N6KNR4</accession>
<proteinExistence type="inferred from homology"/>
<dbReference type="InterPro" id="IPR005200">
    <property type="entry name" value="Endo-beta-glucanase"/>
</dbReference>
<dbReference type="EMBL" id="VIBQ01000009">
    <property type="protein sequence ID" value="KAB8336796.1"/>
    <property type="molecule type" value="Genomic_DNA"/>
</dbReference>
<dbReference type="EC" id="3.2.1.39" evidence="3"/>
<dbReference type="GO" id="GO:0000272">
    <property type="term" value="P:polysaccharide catabolic process"/>
    <property type="evidence" value="ECO:0007669"/>
    <property type="project" value="UniProtKB-KW"/>
</dbReference>
<dbReference type="Gene3D" id="1.10.287.1170">
    <property type="entry name" value="glycoside hydrolase family 81 endo-[beta] glucanase"/>
    <property type="match status" value="1"/>
</dbReference>
<dbReference type="Proteomes" id="UP000327013">
    <property type="component" value="Unassembled WGS sequence"/>
</dbReference>
<feature type="compositionally biased region" description="Polar residues" evidence="9">
    <location>
        <begin position="508"/>
        <end position="528"/>
    </location>
</feature>
<evidence type="ECO:0000256" key="5">
    <source>
        <dbReference type="ARBA" id="ARBA00023277"/>
    </source>
</evidence>
<dbReference type="GO" id="GO:0052861">
    <property type="term" value="F:endo-1,3(4)-beta-glucanase activity"/>
    <property type="evidence" value="ECO:0007669"/>
    <property type="project" value="InterPro"/>
</dbReference>
<evidence type="ECO:0000256" key="7">
    <source>
        <dbReference type="ARBA" id="ARBA00023316"/>
    </source>
</evidence>
<evidence type="ECO:0000256" key="3">
    <source>
        <dbReference type="ARBA" id="ARBA00012780"/>
    </source>
</evidence>
<keyword evidence="4" id="KW-0378">Hydrolase</keyword>
<feature type="chain" id="PRO_5024383004" description="glucan endo-1,3-beta-D-glucosidase" evidence="10">
    <location>
        <begin position="19"/>
        <end position="1498"/>
    </location>
</feature>
<dbReference type="PANTHER" id="PTHR31983:SF0">
    <property type="entry name" value="GLUCAN ENDO-1,3-BETA-D-GLUCOSIDASE 2"/>
    <property type="match status" value="1"/>
</dbReference>
<keyword evidence="6" id="KW-0326">Glycosidase</keyword>
<feature type="region of interest" description="Disordered" evidence="9">
    <location>
        <begin position="378"/>
        <end position="414"/>
    </location>
</feature>
<reference evidence="13 14" key="1">
    <citation type="submission" date="2019-06" db="EMBL/GenBank/DDBJ databases">
        <title>A chromosomal-level reference genome of Carpinus fangiana (Coryloideae, Betulaceae).</title>
        <authorList>
            <person name="Yang X."/>
            <person name="Wang Z."/>
            <person name="Zhang L."/>
            <person name="Hao G."/>
            <person name="Liu J."/>
            <person name="Yang Y."/>
        </authorList>
    </citation>
    <scope>NUCLEOTIDE SEQUENCE [LARGE SCALE GENOMIC DNA]</scope>
    <source>
        <strain evidence="13">Cfa_2016G</strain>
        <tissue evidence="13">Leaf</tissue>
    </source>
</reference>
<feature type="region of interest" description="Disordered" evidence="9">
    <location>
        <begin position="567"/>
        <end position="587"/>
    </location>
</feature>
<feature type="domain" description="Glycosyl hydrolase family 81 C-terminal" evidence="12">
    <location>
        <begin position="1137"/>
        <end position="1488"/>
    </location>
</feature>
<evidence type="ECO:0000313" key="14">
    <source>
        <dbReference type="Proteomes" id="UP000327013"/>
    </source>
</evidence>
<comment type="similarity">
    <text evidence="2">Belongs to the glycosyl hydrolase 81 family.</text>
</comment>